<evidence type="ECO:0000313" key="2">
    <source>
        <dbReference type="Proteomes" id="UP000064137"/>
    </source>
</evidence>
<protein>
    <submittedName>
        <fullName evidence="1">Uncharacterized protein</fullName>
    </submittedName>
</protein>
<name>A0A0U4VPQ4_9PSED</name>
<sequence>MIVRNFDSGGREVMYSYEEAVAATTELCRQIENCPTRRRAVREAFYQRFGDTDNDGLSYGDSELAFLDWELQAGVLEPVTGSPWWRNVNLHFIYLAELAGCLAHHGLPDDQAPYPTRCWLTFIADPSPRHWYRAHNASILAGFARYHQDARAENAVGQLFLNITLYRLMFAQALVEEATLFAELGALLADPRGFSVKLLVSLADFYPPHYPLTEADREVIEGHGLGIGELGVRLMDGWIRMELPRLYAEAAEWNQAPELLAYLNGDEPAYPPAADRCAERAAAETVALLEGVLAGQDLGVAEQGASGLQAG</sequence>
<dbReference type="EMBL" id="CP013987">
    <property type="protein sequence ID" value="ALZ85216.1"/>
    <property type="molecule type" value="Genomic_DNA"/>
</dbReference>
<dbReference type="Proteomes" id="UP000064137">
    <property type="component" value="Chromosome"/>
</dbReference>
<proteinExistence type="predicted"/>
<evidence type="ECO:0000313" key="1">
    <source>
        <dbReference type="EMBL" id="ALZ85216.1"/>
    </source>
</evidence>
<accession>A0A0U4VPQ4</accession>
<dbReference type="KEGG" id="por:APT59_13810"/>
<organism evidence="1 2">
    <name type="scientific">Pseudomonas oryzihabitans</name>
    <dbReference type="NCBI Taxonomy" id="47885"/>
    <lineage>
        <taxon>Bacteria</taxon>
        <taxon>Pseudomonadati</taxon>
        <taxon>Pseudomonadota</taxon>
        <taxon>Gammaproteobacteria</taxon>
        <taxon>Pseudomonadales</taxon>
        <taxon>Pseudomonadaceae</taxon>
        <taxon>Pseudomonas</taxon>
    </lineage>
</organism>
<dbReference type="AlphaFoldDB" id="A0A0U4VPQ4"/>
<reference evidence="1 2" key="1">
    <citation type="submission" date="2016-01" db="EMBL/GenBank/DDBJ databases">
        <title>Annotation of Pseudomonas oryzihabitans USDA-ARS-USMARC-56511.</title>
        <authorList>
            <person name="Harhay G.P."/>
            <person name="Harhay D.M."/>
            <person name="Smith T.P.L."/>
            <person name="Bono J.L."/>
            <person name="Heaton M.P."/>
            <person name="Clawson M.L."/>
            <person name="Chitko-Mckown C.G."/>
            <person name="Capik S.F."/>
            <person name="DeDonder K.D."/>
            <person name="Apley M.D."/>
            <person name="Lubbers B.V."/>
            <person name="White B.J."/>
            <person name="Larson R.L."/>
        </authorList>
    </citation>
    <scope>NUCLEOTIDE SEQUENCE [LARGE SCALE GENOMIC DNA]</scope>
    <source>
        <strain evidence="1 2">USDA-ARS-USMARC-56511</strain>
    </source>
</reference>
<gene>
    <name evidence="1" type="ORF">APT59_13810</name>
</gene>